<reference evidence="1" key="1">
    <citation type="submission" date="2020-12" db="EMBL/GenBank/DDBJ databases">
        <authorList>
            <person name="Rodrigo-Torres L."/>
            <person name="Arahal R. D."/>
            <person name="Lucena T."/>
        </authorList>
    </citation>
    <scope>NUCLEOTIDE SEQUENCE</scope>
    <source>
        <strain evidence="1">CECT 9390</strain>
    </source>
</reference>
<proteinExistence type="predicted"/>
<evidence type="ECO:0000313" key="2">
    <source>
        <dbReference type="Proteomes" id="UP000662618"/>
    </source>
</evidence>
<dbReference type="Proteomes" id="UP000662618">
    <property type="component" value="Unassembled WGS sequence"/>
</dbReference>
<sequence length="59" mass="7069">MILIMMLFNYFYDCIYNHNLLCDYIKLISLGTTKSVFLHLNFKTVCNEEVALYFAFLFL</sequence>
<comment type="caution">
    <text evidence="1">The sequence shown here is derived from an EMBL/GenBank/DDBJ whole genome shotgun (WGS) entry which is preliminary data.</text>
</comment>
<gene>
    <name evidence="1" type="ORF">CHRY9390_02207</name>
</gene>
<keyword evidence="2" id="KW-1185">Reference proteome</keyword>
<name>A0A9N8MHA4_9FLAO</name>
<accession>A0A9N8MHA4</accession>
<organism evidence="1 2">
    <name type="scientific">Chryseobacterium aquaeductus</name>
    <dbReference type="NCBI Taxonomy" id="2675056"/>
    <lineage>
        <taxon>Bacteria</taxon>
        <taxon>Pseudomonadati</taxon>
        <taxon>Bacteroidota</taxon>
        <taxon>Flavobacteriia</taxon>
        <taxon>Flavobacteriales</taxon>
        <taxon>Weeksellaceae</taxon>
        <taxon>Chryseobacterium group</taxon>
        <taxon>Chryseobacterium</taxon>
    </lineage>
</organism>
<dbReference type="EMBL" id="CAJIMS010000001">
    <property type="protein sequence ID" value="CAD7810605.1"/>
    <property type="molecule type" value="Genomic_DNA"/>
</dbReference>
<dbReference type="AlphaFoldDB" id="A0A9N8MHA4"/>
<protein>
    <submittedName>
        <fullName evidence="1">Uncharacterized protein</fullName>
    </submittedName>
</protein>
<evidence type="ECO:0000313" key="1">
    <source>
        <dbReference type="EMBL" id="CAD7810605.1"/>
    </source>
</evidence>